<dbReference type="Pfam" id="PF02517">
    <property type="entry name" value="Rce1-like"/>
    <property type="match status" value="1"/>
</dbReference>
<dbReference type="InterPro" id="IPR052710">
    <property type="entry name" value="CAAX_protease"/>
</dbReference>
<sequence length="288" mass="31924">MKKHVNYLLAASVFVLMLILLYGGSIVLAAVVSLFGLFLRGGEGLSAGYWFLLDHMNLVSCVIYTVPAVAFILWYWLEVVRRDGAASFARAQTKKITPAGILWTLVLAYAVQHAVSIIIGFLAFMLPETVAAYEEMVESAGLTDYSLTWVFAVVILPPLVEETVFRGLILHYLKKGGARFWAANLIQAVLFGIYHGNLVQGIYAFCIGVLLGYLAERYSSLVIPVMVHALFNFFGTLGVELESMILPEIVQMMLIYGCVPLTAILLVLIHYGVGEKRNVEHTEERNEP</sequence>
<dbReference type="PANTHER" id="PTHR36435:SF1">
    <property type="entry name" value="CAAX AMINO TERMINAL PROTEASE FAMILY PROTEIN"/>
    <property type="match status" value="1"/>
</dbReference>
<dbReference type="EMBL" id="DWUU01000024">
    <property type="protein sequence ID" value="HJD42154.1"/>
    <property type="molecule type" value="Genomic_DNA"/>
</dbReference>
<evidence type="ECO:0000256" key="1">
    <source>
        <dbReference type="SAM" id="Phobius"/>
    </source>
</evidence>
<reference evidence="3" key="2">
    <citation type="submission" date="2021-04" db="EMBL/GenBank/DDBJ databases">
        <authorList>
            <person name="Gilroy R."/>
        </authorList>
    </citation>
    <scope>NUCLEOTIDE SEQUENCE</scope>
    <source>
        <strain evidence="3">ChiBcec15-3976</strain>
    </source>
</reference>
<name>A0A9D2U7I6_9FIRM</name>
<feature type="transmembrane region" description="Helical" evidence="1">
    <location>
        <begin position="98"/>
        <end position="126"/>
    </location>
</feature>
<keyword evidence="1" id="KW-0472">Membrane</keyword>
<feature type="domain" description="CAAX prenyl protease 2/Lysostaphin resistance protein A-like" evidence="2">
    <location>
        <begin position="146"/>
        <end position="234"/>
    </location>
</feature>
<feature type="transmembrane region" description="Helical" evidence="1">
    <location>
        <begin position="146"/>
        <end position="173"/>
    </location>
</feature>
<dbReference type="AlphaFoldDB" id="A0A9D2U7I6"/>
<proteinExistence type="predicted"/>
<organism evidence="3 4">
    <name type="scientific">Candidatus Mediterraneibacter quadrami</name>
    <dbReference type="NCBI Taxonomy" id="2838684"/>
    <lineage>
        <taxon>Bacteria</taxon>
        <taxon>Bacillati</taxon>
        <taxon>Bacillota</taxon>
        <taxon>Clostridia</taxon>
        <taxon>Lachnospirales</taxon>
        <taxon>Lachnospiraceae</taxon>
        <taxon>Mediterraneibacter</taxon>
    </lineage>
</organism>
<reference evidence="3" key="1">
    <citation type="journal article" date="2021" name="PeerJ">
        <title>Extensive microbial diversity within the chicken gut microbiome revealed by metagenomics and culture.</title>
        <authorList>
            <person name="Gilroy R."/>
            <person name="Ravi A."/>
            <person name="Getino M."/>
            <person name="Pursley I."/>
            <person name="Horton D.L."/>
            <person name="Alikhan N.F."/>
            <person name="Baker D."/>
            <person name="Gharbi K."/>
            <person name="Hall N."/>
            <person name="Watson M."/>
            <person name="Adriaenssens E.M."/>
            <person name="Foster-Nyarko E."/>
            <person name="Jarju S."/>
            <person name="Secka A."/>
            <person name="Antonio M."/>
            <person name="Oren A."/>
            <person name="Chaudhuri R.R."/>
            <person name="La Ragione R."/>
            <person name="Hildebrand F."/>
            <person name="Pallen M.J."/>
        </authorList>
    </citation>
    <scope>NUCLEOTIDE SEQUENCE</scope>
    <source>
        <strain evidence="3">ChiBcec15-3976</strain>
    </source>
</reference>
<keyword evidence="3" id="KW-0482">Metalloprotease</keyword>
<feature type="transmembrane region" description="Helical" evidence="1">
    <location>
        <begin position="221"/>
        <end position="241"/>
    </location>
</feature>
<evidence type="ECO:0000259" key="2">
    <source>
        <dbReference type="Pfam" id="PF02517"/>
    </source>
</evidence>
<feature type="transmembrane region" description="Helical" evidence="1">
    <location>
        <begin position="7"/>
        <end position="35"/>
    </location>
</feature>
<dbReference type="InterPro" id="IPR003675">
    <property type="entry name" value="Rce1/LyrA-like_dom"/>
</dbReference>
<dbReference type="Proteomes" id="UP000823909">
    <property type="component" value="Unassembled WGS sequence"/>
</dbReference>
<gene>
    <name evidence="3" type="ORF">H9910_03985</name>
</gene>
<protein>
    <submittedName>
        <fullName evidence="3">CPBP family intramembrane metalloprotease</fullName>
    </submittedName>
</protein>
<feature type="transmembrane region" description="Helical" evidence="1">
    <location>
        <begin position="55"/>
        <end position="77"/>
    </location>
</feature>
<keyword evidence="1" id="KW-1133">Transmembrane helix</keyword>
<dbReference type="GO" id="GO:0080120">
    <property type="term" value="P:CAAX-box protein maturation"/>
    <property type="evidence" value="ECO:0007669"/>
    <property type="project" value="UniProtKB-ARBA"/>
</dbReference>
<feature type="transmembrane region" description="Helical" evidence="1">
    <location>
        <begin position="185"/>
        <end position="215"/>
    </location>
</feature>
<evidence type="ECO:0000313" key="4">
    <source>
        <dbReference type="Proteomes" id="UP000823909"/>
    </source>
</evidence>
<dbReference type="GO" id="GO:0004175">
    <property type="term" value="F:endopeptidase activity"/>
    <property type="evidence" value="ECO:0007669"/>
    <property type="project" value="UniProtKB-ARBA"/>
</dbReference>
<feature type="transmembrane region" description="Helical" evidence="1">
    <location>
        <begin position="253"/>
        <end position="273"/>
    </location>
</feature>
<comment type="caution">
    <text evidence="3">The sequence shown here is derived from an EMBL/GenBank/DDBJ whole genome shotgun (WGS) entry which is preliminary data.</text>
</comment>
<keyword evidence="3" id="KW-0378">Hydrolase</keyword>
<keyword evidence="3" id="KW-0645">Protease</keyword>
<dbReference type="GO" id="GO:0008237">
    <property type="term" value="F:metallopeptidase activity"/>
    <property type="evidence" value="ECO:0007669"/>
    <property type="project" value="UniProtKB-KW"/>
</dbReference>
<dbReference type="PANTHER" id="PTHR36435">
    <property type="entry name" value="SLR1288 PROTEIN"/>
    <property type="match status" value="1"/>
</dbReference>
<accession>A0A9D2U7I6</accession>
<keyword evidence="1" id="KW-0812">Transmembrane</keyword>
<evidence type="ECO:0000313" key="3">
    <source>
        <dbReference type="EMBL" id="HJD42154.1"/>
    </source>
</evidence>